<organism evidence="1 2">
    <name type="scientific">Planktothrix tepida PCC 9214</name>
    <dbReference type="NCBI Taxonomy" id="671072"/>
    <lineage>
        <taxon>Bacteria</taxon>
        <taxon>Bacillati</taxon>
        <taxon>Cyanobacteriota</taxon>
        <taxon>Cyanophyceae</taxon>
        <taxon>Oscillatoriophycideae</taxon>
        <taxon>Oscillatoriales</taxon>
        <taxon>Microcoleaceae</taxon>
        <taxon>Planktothrix</taxon>
    </lineage>
</organism>
<protein>
    <submittedName>
        <fullName evidence="1">Similarity</fullName>
    </submittedName>
</protein>
<keyword evidence="2" id="KW-1185">Reference proteome</keyword>
<gene>
    <name evidence="1" type="ORF">PL9214430240</name>
</gene>
<dbReference type="EMBL" id="CZDF01000148">
    <property type="protein sequence ID" value="CUR32268.1"/>
    <property type="molecule type" value="Genomic_DNA"/>
</dbReference>
<evidence type="ECO:0000313" key="2">
    <source>
        <dbReference type="Proteomes" id="UP000184315"/>
    </source>
</evidence>
<reference evidence="2" key="1">
    <citation type="submission" date="2015-10" db="EMBL/GenBank/DDBJ databases">
        <authorList>
            <person name="Regsiter A."/>
            <person name="william w."/>
        </authorList>
    </citation>
    <scope>NUCLEOTIDE SEQUENCE [LARGE SCALE GENOMIC DNA]</scope>
</reference>
<evidence type="ECO:0000313" key="1">
    <source>
        <dbReference type="EMBL" id="CUR32268.1"/>
    </source>
</evidence>
<proteinExistence type="predicted"/>
<dbReference type="RefSeq" id="WP_072719010.1">
    <property type="nucleotide sequence ID" value="NZ_LN889796.1"/>
</dbReference>
<dbReference type="AlphaFoldDB" id="A0A1J1LK23"/>
<dbReference type="Proteomes" id="UP000184315">
    <property type="component" value="Unassembled WGS sequence"/>
</dbReference>
<dbReference type="OrthoDB" id="9256236at2"/>
<accession>A0A1J1LK23</accession>
<dbReference type="STRING" id="671072.PL9214430240"/>
<sequence>MTLEQVIQQAKQLSALEKMRLIQAIAPDVEKELIPTEIKPRRSLWGICADLGQAPSAEDIDQVRQEIGLGFEREDI</sequence>
<name>A0A1J1LK23_9CYAN</name>